<name>A0A2X4VW10_LEDLE</name>
<sequence length="91" mass="10775">MIKNVLVWYFILINIWGIQIMRHDKRSAQQGKRRISERNLWLLAFVGGALGMTIGMKHYRHKTKHFTFKYGLPMLLIIDVVIFYLLLGRVS</sequence>
<dbReference type="GO" id="GO:0003676">
    <property type="term" value="F:nucleic acid binding"/>
    <property type="evidence" value="ECO:0007669"/>
    <property type="project" value="InterPro"/>
</dbReference>
<organism evidence="2 3">
    <name type="scientific">Lederbergia lenta</name>
    <name type="common">Bacillus lentus</name>
    <dbReference type="NCBI Taxonomy" id="1467"/>
    <lineage>
        <taxon>Bacteria</taxon>
        <taxon>Bacillati</taxon>
        <taxon>Bacillota</taxon>
        <taxon>Bacilli</taxon>
        <taxon>Bacillales</taxon>
        <taxon>Bacillaceae</taxon>
        <taxon>Lederbergia</taxon>
    </lineage>
</organism>
<dbReference type="PIRSF" id="PIRSF002599">
    <property type="entry name" value="Cold_shock_A"/>
    <property type="match status" value="1"/>
</dbReference>
<reference evidence="2 3" key="1">
    <citation type="submission" date="2018-06" db="EMBL/GenBank/DDBJ databases">
        <authorList>
            <consortium name="Pathogen Informatics"/>
            <person name="Doyle S."/>
        </authorList>
    </citation>
    <scope>NUCLEOTIDE SEQUENCE [LARGE SCALE GENOMIC DNA]</scope>
    <source>
        <strain evidence="2 3">NCTC4824</strain>
    </source>
</reference>
<protein>
    <submittedName>
        <fullName evidence="2">Putative membrane component</fullName>
    </submittedName>
</protein>
<dbReference type="KEGG" id="blen:NCTC4824_01418"/>
<dbReference type="RefSeq" id="WP_111703611.1">
    <property type="nucleotide sequence ID" value="NZ_CBCSGM010000001.1"/>
</dbReference>
<accession>A0A2X4VW10</accession>
<dbReference type="InterPro" id="IPR012156">
    <property type="entry name" value="Cold_shock_CspA"/>
</dbReference>
<feature type="transmembrane region" description="Helical" evidence="1">
    <location>
        <begin position="41"/>
        <end position="58"/>
    </location>
</feature>
<evidence type="ECO:0000256" key="1">
    <source>
        <dbReference type="SAM" id="Phobius"/>
    </source>
</evidence>
<keyword evidence="1" id="KW-0472">Membrane</keyword>
<dbReference type="EMBL" id="LS483476">
    <property type="protein sequence ID" value="SQI55001.1"/>
    <property type="molecule type" value="Genomic_DNA"/>
</dbReference>
<evidence type="ECO:0000313" key="2">
    <source>
        <dbReference type="EMBL" id="SQI55001.1"/>
    </source>
</evidence>
<feature type="transmembrane region" description="Helical" evidence="1">
    <location>
        <begin position="6"/>
        <end position="21"/>
    </location>
</feature>
<dbReference type="AlphaFoldDB" id="A0A2X4VW10"/>
<feature type="transmembrane region" description="Helical" evidence="1">
    <location>
        <begin position="70"/>
        <end position="87"/>
    </location>
</feature>
<dbReference type="Proteomes" id="UP000249134">
    <property type="component" value="Chromosome 1"/>
</dbReference>
<evidence type="ECO:0000313" key="3">
    <source>
        <dbReference type="Proteomes" id="UP000249134"/>
    </source>
</evidence>
<dbReference type="InterPro" id="IPR010718">
    <property type="entry name" value="DUF1294"/>
</dbReference>
<keyword evidence="1" id="KW-0812">Transmembrane</keyword>
<keyword evidence="3" id="KW-1185">Reference proteome</keyword>
<gene>
    <name evidence="2" type="ORF">NCTC4824_01418</name>
</gene>
<dbReference type="Pfam" id="PF06961">
    <property type="entry name" value="DUF1294"/>
    <property type="match status" value="1"/>
</dbReference>
<proteinExistence type="predicted"/>
<keyword evidence="1" id="KW-1133">Transmembrane helix</keyword>